<dbReference type="EMBL" id="JBHRXZ010000016">
    <property type="protein sequence ID" value="MFC3607478.1"/>
    <property type="molecule type" value="Genomic_DNA"/>
</dbReference>
<comment type="caution">
    <text evidence="2">The sequence shown here is derived from an EMBL/GenBank/DDBJ whole genome shotgun (WGS) entry which is preliminary data.</text>
</comment>
<keyword evidence="3" id="KW-1185">Reference proteome</keyword>
<protein>
    <submittedName>
        <fullName evidence="2">Uncharacterized protein</fullName>
    </submittedName>
</protein>
<evidence type="ECO:0000256" key="1">
    <source>
        <dbReference type="SAM" id="Phobius"/>
    </source>
</evidence>
<evidence type="ECO:0000313" key="3">
    <source>
        <dbReference type="Proteomes" id="UP001595630"/>
    </source>
</evidence>
<evidence type="ECO:0000313" key="2">
    <source>
        <dbReference type="EMBL" id="MFC3607478.1"/>
    </source>
</evidence>
<sequence length="81" mass="9255">MEEAKARSVDFIGTKFVIGSFSDMLLTFILGLSFYALLLGAYRTFLHAKRRKYDKKSIVHLIILLPLSLVLGNVTKTLFFR</sequence>
<keyword evidence="1" id="KW-0812">Transmembrane</keyword>
<keyword evidence="1" id="KW-0472">Membrane</keyword>
<dbReference type="Proteomes" id="UP001595630">
    <property type="component" value="Unassembled WGS sequence"/>
</dbReference>
<gene>
    <name evidence="2" type="ORF">ACFOMF_06790</name>
</gene>
<reference evidence="3" key="1">
    <citation type="journal article" date="2019" name="Int. J. Syst. Evol. Microbiol.">
        <title>The Global Catalogue of Microorganisms (GCM) 10K type strain sequencing project: providing services to taxonomists for standard genome sequencing and annotation.</title>
        <authorList>
            <consortium name="The Broad Institute Genomics Platform"/>
            <consortium name="The Broad Institute Genome Sequencing Center for Infectious Disease"/>
            <person name="Wu L."/>
            <person name="Ma J."/>
        </authorList>
    </citation>
    <scope>NUCLEOTIDE SEQUENCE [LARGE SCALE GENOMIC DNA]</scope>
    <source>
        <strain evidence="3">KCTC 42447</strain>
    </source>
</reference>
<dbReference type="RefSeq" id="WP_386362683.1">
    <property type="nucleotide sequence ID" value="NZ_JBHRXZ010000016.1"/>
</dbReference>
<keyword evidence="1" id="KW-1133">Transmembrane helix</keyword>
<proteinExistence type="predicted"/>
<name>A0ABV7T7M7_9GAMM</name>
<feature type="transmembrane region" description="Helical" evidence="1">
    <location>
        <begin position="58"/>
        <end position="79"/>
    </location>
</feature>
<organism evidence="2 3">
    <name type="scientific">Stutzerimonas tarimensis</name>
    <dbReference type="NCBI Taxonomy" id="1507735"/>
    <lineage>
        <taxon>Bacteria</taxon>
        <taxon>Pseudomonadati</taxon>
        <taxon>Pseudomonadota</taxon>
        <taxon>Gammaproteobacteria</taxon>
        <taxon>Pseudomonadales</taxon>
        <taxon>Pseudomonadaceae</taxon>
        <taxon>Stutzerimonas</taxon>
    </lineage>
</organism>
<feature type="transmembrane region" description="Helical" evidence="1">
    <location>
        <begin position="24"/>
        <end position="46"/>
    </location>
</feature>
<accession>A0ABV7T7M7</accession>